<dbReference type="PANTHER" id="PTHR35011:SF11">
    <property type="entry name" value="TRAP TRANSPORTER SMALL PERMEASE PROTEIN"/>
    <property type="match status" value="1"/>
</dbReference>
<evidence type="ECO:0000256" key="4">
    <source>
        <dbReference type="ARBA" id="ARBA00022519"/>
    </source>
</evidence>
<dbReference type="RefSeq" id="WP_280730614.1">
    <property type="nucleotide sequence ID" value="NZ_CP120367.1"/>
</dbReference>
<feature type="transmembrane region" description="Helical" evidence="9">
    <location>
        <begin position="134"/>
        <end position="152"/>
    </location>
</feature>
<evidence type="ECO:0000256" key="5">
    <source>
        <dbReference type="ARBA" id="ARBA00022692"/>
    </source>
</evidence>
<organism evidence="11 12">
    <name type="scientific">Sinorhizobium numidicum</name>
    <dbReference type="NCBI Taxonomy" id="680248"/>
    <lineage>
        <taxon>Bacteria</taxon>
        <taxon>Pseudomonadati</taxon>
        <taxon>Pseudomonadota</taxon>
        <taxon>Alphaproteobacteria</taxon>
        <taxon>Hyphomicrobiales</taxon>
        <taxon>Rhizobiaceae</taxon>
        <taxon>Sinorhizobium/Ensifer group</taxon>
        <taxon>Sinorhizobium</taxon>
    </lineage>
</organism>
<evidence type="ECO:0000256" key="6">
    <source>
        <dbReference type="ARBA" id="ARBA00022989"/>
    </source>
</evidence>
<evidence type="ECO:0000256" key="7">
    <source>
        <dbReference type="ARBA" id="ARBA00023136"/>
    </source>
</evidence>
<comment type="similarity">
    <text evidence="8 9">Belongs to the TRAP transporter small permease family.</text>
</comment>
<evidence type="ECO:0000256" key="2">
    <source>
        <dbReference type="ARBA" id="ARBA00022448"/>
    </source>
</evidence>
<keyword evidence="4 9" id="KW-0997">Cell inner membrane</keyword>
<reference evidence="11 12" key="1">
    <citation type="submission" date="2023-03" db="EMBL/GenBank/DDBJ databases">
        <authorList>
            <person name="Kaur S."/>
            <person name="Espinosa-Saiz D."/>
            <person name="Velazquez E."/>
            <person name="Menendez E."/>
            <person name="diCenzo G.C."/>
        </authorList>
    </citation>
    <scope>NUCLEOTIDE SEQUENCE [LARGE SCALE GENOMIC DNA]</scope>
    <source>
        <strain evidence="11 12">LMG 27395</strain>
    </source>
</reference>
<keyword evidence="6 9" id="KW-1133">Transmembrane helix</keyword>
<evidence type="ECO:0000313" key="11">
    <source>
        <dbReference type="EMBL" id="WEX79913.1"/>
    </source>
</evidence>
<evidence type="ECO:0000256" key="9">
    <source>
        <dbReference type="RuleBase" id="RU369079"/>
    </source>
</evidence>
<keyword evidence="2 9" id="KW-0813">Transport</keyword>
<keyword evidence="3" id="KW-1003">Cell membrane</keyword>
<comment type="subunit">
    <text evidence="9">The complex comprises the extracytoplasmic solute receptor protein and the two transmembrane proteins.</text>
</comment>
<gene>
    <name evidence="11" type="ORF">PYH38_001287</name>
</gene>
<evidence type="ECO:0000256" key="3">
    <source>
        <dbReference type="ARBA" id="ARBA00022475"/>
    </source>
</evidence>
<evidence type="ECO:0000259" key="10">
    <source>
        <dbReference type="Pfam" id="PF04290"/>
    </source>
</evidence>
<keyword evidence="5 9" id="KW-0812">Transmembrane</keyword>
<dbReference type="Proteomes" id="UP001235547">
    <property type="component" value="Chromosome 2"/>
</dbReference>
<keyword evidence="7 9" id="KW-0472">Membrane</keyword>
<feature type="domain" description="Tripartite ATP-independent periplasmic transporters DctQ component" evidence="10">
    <location>
        <begin position="31"/>
        <end position="159"/>
    </location>
</feature>
<proteinExistence type="inferred from homology"/>
<evidence type="ECO:0000256" key="8">
    <source>
        <dbReference type="ARBA" id="ARBA00038436"/>
    </source>
</evidence>
<protein>
    <recommendedName>
        <fullName evidence="9">TRAP transporter small permease protein</fullName>
    </recommendedName>
</protein>
<dbReference type="Pfam" id="PF04290">
    <property type="entry name" value="DctQ"/>
    <property type="match status" value="1"/>
</dbReference>
<name>A0ABY8CRX1_9HYPH</name>
<accession>A0ABY8CRX1</accession>
<dbReference type="EMBL" id="CP120370">
    <property type="protein sequence ID" value="WEX79913.1"/>
    <property type="molecule type" value="Genomic_DNA"/>
</dbReference>
<feature type="transmembrane region" description="Helical" evidence="9">
    <location>
        <begin position="12"/>
        <end position="35"/>
    </location>
</feature>
<sequence>MTAIVLAPTTRVLGLVSSVALWLAGLGLVLMSAAIAYQVFMRYVMNSSPSWTDAAATMLMTWFIFLGAAVGVRERYHLGFDVLLANAGPRASRIMRTISDLVVLGFGFGMVFYGSQLIAGTWNTRIPALDLPGGMSYLPVTTGGVLICLFTLEHLLQRFGGLEGSEA</sequence>
<comment type="function">
    <text evidence="9">Part of the tripartite ATP-independent periplasmic (TRAP) transport system.</text>
</comment>
<comment type="subcellular location">
    <subcellularLocation>
        <location evidence="1 9">Cell inner membrane</location>
        <topology evidence="1 9">Multi-pass membrane protein</topology>
    </subcellularLocation>
</comment>
<keyword evidence="12" id="KW-1185">Reference proteome</keyword>
<evidence type="ECO:0000256" key="1">
    <source>
        <dbReference type="ARBA" id="ARBA00004429"/>
    </source>
</evidence>
<evidence type="ECO:0000313" key="12">
    <source>
        <dbReference type="Proteomes" id="UP001235547"/>
    </source>
</evidence>
<dbReference type="PANTHER" id="PTHR35011">
    <property type="entry name" value="2,3-DIKETO-L-GULONATE TRAP TRANSPORTER SMALL PERMEASE PROTEIN YIAM"/>
    <property type="match status" value="1"/>
</dbReference>
<dbReference type="InterPro" id="IPR007387">
    <property type="entry name" value="TRAP_DctQ"/>
</dbReference>
<dbReference type="InterPro" id="IPR055348">
    <property type="entry name" value="DctQ"/>
</dbReference>
<feature type="transmembrane region" description="Helical" evidence="9">
    <location>
        <begin position="55"/>
        <end position="73"/>
    </location>
</feature>
<feature type="transmembrane region" description="Helical" evidence="9">
    <location>
        <begin position="94"/>
        <end position="114"/>
    </location>
</feature>